<dbReference type="PANTHER" id="PTHR43679:SF2">
    <property type="entry name" value="OCTANOYL-[GCVH]:PROTEIN N-OCTANOYLTRANSFERASE"/>
    <property type="match status" value="1"/>
</dbReference>
<dbReference type="PROSITE" id="PS51733">
    <property type="entry name" value="BPL_LPL_CATALYTIC"/>
    <property type="match status" value="1"/>
</dbReference>
<reference evidence="2" key="1">
    <citation type="submission" date="2022-12" db="EMBL/GenBank/DDBJ databases">
        <title>Polyphasic identification of a Novel Hot-Spring Cyanobacterium Ocullathermofonsia sinensis gen nov. sp. nov. and Genomic Insights on its Adaptations to the Thermal Habitat.</title>
        <authorList>
            <person name="Daroch M."/>
            <person name="Tang J."/>
            <person name="Jiang Y."/>
        </authorList>
    </citation>
    <scope>NUCLEOTIDE SEQUENCE</scope>
    <source>
        <strain evidence="2">PKUAC-SCTA174</strain>
    </source>
</reference>
<evidence type="ECO:0000313" key="3">
    <source>
        <dbReference type="Proteomes" id="UP001163152"/>
    </source>
</evidence>
<dbReference type="GO" id="GO:0016874">
    <property type="term" value="F:ligase activity"/>
    <property type="evidence" value="ECO:0007669"/>
    <property type="project" value="UniProtKB-KW"/>
</dbReference>
<keyword evidence="2" id="KW-0436">Ligase</keyword>
<dbReference type="CDD" id="cd16443">
    <property type="entry name" value="LplA"/>
    <property type="match status" value="1"/>
</dbReference>
<dbReference type="Pfam" id="PF21948">
    <property type="entry name" value="LplA-B_cat"/>
    <property type="match status" value="1"/>
</dbReference>
<dbReference type="PANTHER" id="PTHR43679">
    <property type="entry name" value="OCTANOYLTRANSFERASE LIPM-RELATED"/>
    <property type="match status" value="1"/>
</dbReference>
<sequence length="251" mass="28336">MNYSIWRYIPPIAASGAVQMAVDVWLLEQHRQGNHPPTLRFYTWKPIALSLGHHQRRYPDAWRNLSWQGQPIELVRRPSGGRAVLHQGELTYAVITSGIPGTRLQAYRQICQFLIQGWRAIGIDLHYGEAGRGYIHNPNCFDTATSADLVTTDGIKLIGSAQLRRDTVILQHGSMQLMPDPTLFRQVFGVEIQPIALPNHLKQNLHHQVIQALLDAACTCFDIRLEARPLSETEWERICSSDCVKQASASI</sequence>
<dbReference type="Proteomes" id="UP001163152">
    <property type="component" value="Chromosome"/>
</dbReference>
<feature type="domain" description="BPL/LPL catalytic" evidence="1">
    <location>
        <begin position="33"/>
        <end position="225"/>
    </location>
</feature>
<keyword evidence="3" id="KW-1185">Reference proteome</keyword>
<dbReference type="InterPro" id="IPR045864">
    <property type="entry name" value="aa-tRNA-synth_II/BPL/LPL"/>
</dbReference>
<proteinExistence type="predicted"/>
<dbReference type="AlphaFoldDB" id="A0A9E8ZAT1"/>
<dbReference type="Gene3D" id="3.30.930.10">
    <property type="entry name" value="Bira Bifunctional Protein, Domain 2"/>
    <property type="match status" value="1"/>
</dbReference>
<dbReference type="KEGG" id="tsin:OXH18_19630"/>
<accession>A0A9E8ZAT1</accession>
<protein>
    <submittedName>
        <fullName evidence="2">Biotin/lipoate A/B protein ligase family protein</fullName>
    </submittedName>
</protein>
<evidence type="ECO:0000259" key="1">
    <source>
        <dbReference type="PROSITE" id="PS51733"/>
    </source>
</evidence>
<evidence type="ECO:0000313" key="2">
    <source>
        <dbReference type="EMBL" id="WAL59362.1"/>
    </source>
</evidence>
<dbReference type="InterPro" id="IPR050664">
    <property type="entry name" value="Octanoyltrans_LipM/LipL"/>
</dbReference>
<dbReference type="RefSeq" id="WP_268609157.1">
    <property type="nucleotide sequence ID" value="NZ_CP113797.1"/>
</dbReference>
<organism evidence="2 3">
    <name type="scientific">Thermocoleostomius sinensis A174</name>
    <dbReference type="NCBI Taxonomy" id="2016057"/>
    <lineage>
        <taxon>Bacteria</taxon>
        <taxon>Bacillati</taxon>
        <taxon>Cyanobacteriota</taxon>
        <taxon>Cyanophyceae</taxon>
        <taxon>Oculatellales</taxon>
        <taxon>Oculatellaceae</taxon>
        <taxon>Thermocoleostomius</taxon>
    </lineage>
</organism>
<dbReference type="InterPro" id="IPR004143">
    <property type="entry name" value="BPL_LPL_catalytic"/>
</dbReference>
<gene>
    <name evidence="2" type="ORF">OXH18_19630</name>
</gene>
<dbReference type="SUPFAM" id="SSF55681">
    <property type="entry name" value="Class II aaRS and biotin synthetases"/>
    <property type="match status" value="1"/>
</dbReference>
<name>A0A9E8ZAT1_9CYAN</name>
<dbReference type="EMBL" id="CP113797">
    <property type="protein sequence ID" value="WAL59362.1"/>
    <property type="molecule type" value="Genomic_DNA"/>
</dbReference>